<keyword evidence="1" id="KW-0732">Signal</keyword>
<dbReference type="EMBL" id="JAAIKD010000003">
    <property type="protein sequence ID" value="NEV93791.1"/>
    <property type="molecule type" value="Genomic_DNA"/>
</dbReference>
<dbReference type="GO" id="GO:0005615">
    <property type="term" value="C:extracellular space"/>
    <property type="evidence" value="ECO:0007669"/>
    <property type="project" value="TreeGrafter"/>
</dbReference>
<dbReference type="RefSeq" id="WP_164004515.1">
    <property type="nucleotide sequence ID" value="NZ_JAAIKD010000003.1"/>
</dbReference>
<reference evidence="3 4" key="1">
    <citation type="submission" date="2020-02" db="EMBL/GenBank/DDBJ databases">
        <title>Flavobacteriaceae Psychroflexus bacterium YR1-1, complete genome.</title>
        <authorList>
            <person name="Li Y."/>
            <person name="Wu S."/>
        </authorList>
    </citation>
    <scope>NUCLEOTIDE SEQUENCE [LARGE SCALE GENOMIC DNA]</scope>
    <source>
        <strain evidence="3 4">YR1-1</strain>
    </source>
</reference>
<dbReference type="Pfam" id="PF02469">
    <property type="entry name" value="Fasciclin"/>
    <property type="match status" value="2"/>
</dbReference>
<feature type="domain" description="FAS1" evidence="2">
    <location>
        <begin position="168"/>
        <end position="306"/>
    </location>
</feature>
<dbReference type="SMART" id="SM00554">
    <property type="entry name" value="FAS1"/>
    <property type="match status" value="2"/>
</dbReference>
<accession>A0A6B3R7S1</accession>
<dbReference type="PROSITE" id="PS51257">
    <property type="entry name" value="PROKAR_LIPOPROTEIN"/>
    <property type="match status" value="1"/>
</dbReference>
<name>A0A6B3R7S1_9FLAO</name>
<dbReference type="InterPro" id="IPR036378">
    <property type="entry name" value="FAS1_dom_sf"/>
</dbReference>
<feature type="domain" description="FAS1" evidence="2">
    <location>
        <begin position="34"/>
        <end position="166"/>
    </location>
</feature>
<dbReference type="InterPro" id="IPR000782">
    <property type="entry name" value="FAS1_domain"/>
</dbReference>
<keyword evidence="4" id="KW-1185">Reference proteome</keyword>
<sequence length="437" mass="46591">MKTKNTLVKFMFLIGLMIFAGCEDDDAAVPITEEVTTLEIIQDSPNHTILEQLLEDTGLSQTLNQGAYTIFAPTDEAFGNISTSGLTTDQLRNILLNHVLEGAAQSENLSTSYVTTLATEQLSGNENQLSLYVNVGNQITLNGISTVTGPNNLATNGVVHVVDEVITIPNVTTFATADSTFEVLVQALTRDDQPDFVGTLSSFDTPAPFTVFAPTNDAFTALLNELELGSLADISGEVLTSTLNTHVIANANITSSNLPSGTVETLGASFELNGTTITDQNNRTIEIVVTDVQAGNGVVHVVNTVILPDLGTEPAPNIVQMTVDNDGAQAYFVSSITGNETPTSLNTNNSAWTLNVGTRYELTVVNAGAHPFQIRNASDERLLSQNSTGTFESDPDVNFVDNGQQFYFTLTADLAAEISTYYCGIHTNSMNGSISVN</sequence>
<dbReference type="InterPro" id="IPR008972">
    <property type="entry name" value="Cupredoxin"/>
</dbReference>
<feature type="signal peptide" evidence="1">
    <location>
        <begin position="1"/>
        <end position="20"/>
    </location>
</feature>
<protein>
    <submittedName>
        <fullName evidence="3">Fasciclin domain-containing protein</fullName>
    </submittedName>
</protein>
<dbReference type="Proteomes" id="UP000478505">
    <property type="component" value="Unassembled WGS sequence"/>
</dbReference>
<evidence type="ECO:0000313" key="4">
    <source>
        <dbReference type="Proteomes" id="UP000478505"/>
    </source>
</evidence>
<dbReference type="PANTHER" id="PTHR10900">
    <property type="entry name" value="PERIOSTIN-RELATED"/>
    <property type="match status" value="1"/>
</dbReference>
<dbReference type="InterPro" id="IPR050904">
    <property type="entry name" value="Adhesion/Biosynth-related"/>
</dbReference>
<dbReference type="Gene3D" id="2.30.180.10">
    <property type="entry name" value="FAS1 domain"/>
    <property type="match status" value="2"/>
</dbReference>
<evidence type="ECO:0000256" key="1">
    <source>
        <dbReference type="SAM" id="SignalP"/>
    </source>
</evidence>
<evidence type="ECO:0000259" key="2">
    <source>
        <dbReference type="PROSITE" id="PS50213"/>
    </source>
</evidence>
<proteinExistence type="predicted"/>
<evidence type="ECO:0000313" key="3">
    <source>
        <dbReference type="EMBL" id="NEV93791.1"/>
    </source>
</evidence>
<feature type="chain" id="PRO_5025669009" evidence="1">
    <location>
        <begin position="21"/>
        <end position="437"/>
    </location>
</feature>
<organism evidence="3 4">
    <name type="scientific">Psychroflexus aurantiacus</name>
    <dbReference type="NCBI Taxonomy" id="2709310"/>
    <lineage>
        <taxon>Bacteria</taxon>
        <taxon>Pseudomonadati</taxon>
        <taxon>Bacteroidota</taxon>
        <taxon>Flavobacteriia</taxon>
        <taxon>Flavobacteriales</taxon>
        <taxon>Flavobacteriaceae</taxon>
        <taxon>Psychroflexus</taxon>
    </lineage>
</organism>
<dbReference type="PANTHER" id="PTHR10900:SF77">
    <property type="entry name" value="FI19380P1"/>
    <property type="match status" value="1"/>
</dbReference>
<dbReference type="SUPFAM" id="SSF82153">
    <property type="entry name" value="FAS1 domain"/>
    <property type="match status" value="2"/>
</dbReference>
<dbReference type="PROSITE" id="PS50213">
    <property type="entry name" value="FAS1"/>
    <property type="match status" value="2"/>
</dbReference>
<comment type="caution">
    <text evidence="3">The sequence shown here is derived from an EMBL/GenBank/DDBJ whole genome shotgun (WGS) entry which is preliminary data.</text>
</comment>
<gene>
    <name evidence="3" type="ORF">G3567_06465</name>
</gene>
<dbReference type="AlphaFoldDB" id="A0A6B3R7S1"/>
<dbReference type="SUPFAM" id="SSF49503">
    <property type="entry name" value="Cupredoxins"/>
    <property type="match status" value="1"/>
</dbReference>
<dbReference type="Gene3D" id="2.60.40.420">
    <property type="entry name" value="Cupredoxins - blue copper proteins"/>
    <property type="match status" value="1"/>
</dbReference>